<dbReference type="SUPFAM" id="SSF82199">
    <property type="entry name" value="SET domain"/>
    <property type="match status" value="1"/>
</dbReference>
<proteinExistence type="predicted"/>
<dbReference type="InterPro" id="IPR046341">
    <property type="entry name" value="SET_dom_sf"/>
</dbReference>
<evidence type="ECO:0000259" key="1">
    <source>
        <dbReference type="PROSITE" id="PS50280"/>
    </source>
</evidence>
<accession>A0AAD2CPF4</accession>
<name>A0AAD2CPF4_9STRA</name>
<reference evidence="2" key="1">
    <citation type="submission" date="2023-08" db="EMBL/GenBank/DDBJ databases">
        <authorList>
            <person name="Audoor S."/>
            <person name="Bilcke G."/>
        </authorList>
    </citation>
    <scope>NUCLEOTIDE SEQUENCE</scope>
</reference>
<sequence>MLLEVIHEPYRQVGTSLLVEDSRGGVIMLSLYNYVGPDEDPNELFQVGTEFALVAPYLKNAQDDRSNSLMLRCDNPQCVVMYDDDRFIWRGSSIRLQKSNPWEIRQKGNEAFKIGNLELASKCYSLGLKHPDIEVFESDKIACFGNLAEVNLRLGRWQEAMEDANKVLALEADHAKARFRLAKAMSRLGEASKALAIARELLKEGSQDRSGIQKFIHECEIIAKEEVGEYNYNALLKEARLKPPNGKLGFHGSFVSPKIAVGVSIPLASGASYRGCKAIMDLKEGELIMSSKAFAFSPKVECLSFEANVYEKSLEDERGMQLFSEIVRKLWKSPSLGTQFYLLSSGVASNNQGVEDITKIDLPKIRNIIRSNAFSEHPLDEQIRASWKKTFGGHATTLDHSFQNETPASGLWTKESMLNHSCIPNCSWSHTCDQIFIRTTKPIQMGDELCIAYSSCHNSHEERMETFRNWTKQGVGFACLCDYCNFLQKRDDLRKLAHEVDNAYEEAARAVSMQGVKMGTAADLAMSPAHRKVIFDVFADLPLRLQHTPLARLHVLEGSSLSMSDDSAGALKSYQQAAKIGYAVRGSGIWEYFLDMWRIVGSAMACNHRKLALESLVVIWNSDHFQSIQKDEAKRFFKDLTRKYSLPWWNDEYNSRREMQLDRLVREVWSLDSKKSHNKKSSKKP</sequence>
<dbReference type="Pfam" id="PF00856">
    <property type="entry name" value="SET"/>
    <property type="match status" value="1"/>
</dbReference>
<dbReference type="InterPro" id="IPR019734">
    <property type="entry name" value="TPR_rpt"/>
</dbReference>
<organism evidence="2 3">
    <name type="scientific">Cylindrotheca closterium</name>
    <dbReference type="NCBI Taxonomy" id="2856"/>
    <lineage>
        <taxon>Eukaryota</taxon>
        <taxon>Sar</taxon>
        <taxon>Stramenopiles</taxon>
        <taxon>Ochrophyta</taxon>
        <taxon>Bacillariophyta</taxon>
        <taxon>Bacillariophyceae</taxon>
        <taxon>Bacillariophycidae</taxon>
        <taxon>Bacillariales</taxon>
        <taxon>Bacillariaceae</taxon>
        <taxon>Cylindrotheca</taxon>
    </lineage>
</organism>
<dbReference type="SUPFAM" id="SSF48452">
    <property type="entry name" value="TPR-like"/>
    <property type="match status" value="1"/>
</dbReference>
<dbReference type="InterPro" id="IPR053209">
    <property type="entry name" value="Gramillin-biosynth_MTr"/>
</dbReference>
<dbReference type="Gene3D" id="2.170.270.10">
    <property type="entry name" value="SET domain"/>
    <property type="match status" value="1"/>
</dbReference>
<dbReference type="PANTHER" id="PTHR47643:SF2">
    <property type="entry name" value="TPR DOMAIN PROTEIN (AFU_ORTHOLOGUE AFUA_5G12710)"/>
    <property type="match status" value="1"/>
</dbReference>
<dbReference type="PROSITE" id="PS50280">
    <property type="entry name" value="SET"/>
    <property type="match status" value="1"/>
</dbReference>
<dbReference type="SMART" id="SM00028">
    <property type="entry name" value="TPR"/>
    <property type="match status" value="4"/>
</dbReference>
<dbReference type="PANTHER" id="PTHR47643">
    <property type="entry name" value="TPR DOMAIN PROTEIN (AFU_ORTHOLOGUE AFUA_5G12710)"/>
    <property type="match status" value="1"/>
</dbReference>
<dbReference type="CDD" id="cd20071">
    <property type="entry name" value="SET_SMYD"/>
    <property type="match status" value="1"/>
</dbReference>
<comment type="caution">
    <text evidence="2">The sequence shown here is derived from an EMBL/GenBank/DDBJ whole genome shotgun (WGS) entry which is preliminary data.</text>
</comment>
<dbReference type="Proteomes" id="UP001295423">
    <property type="component" value="Unassembled WGS sequence"/>
</dbReference>
<gene>
    <name evidence="2" type="ORF">CYCCA115_LOCUS7474</name>
</gene>
<protein>
    <recommendedName>
        <fullName evidence="1">SET domain-containing protein</fullName>
    </recommendedName>
</protein>
<dbReference type="InterPro" id="IPR011990">
    <property type="entry name" value="TPR-like_helical_dom_sf"/>
</dbReference>
<dbReference type="EMBL" id="CAKOGP040001001">
    <property type="protein sequence ID" value="CAJ1941343.1"/>
    <property type="molecule type" value="Genomic_DNA"/>
</dbReference>
<dbReference type="Pfam" id="PF14559">
    <property type="entry name" value="TPR_19"/>
    <property type="match status" value="1"/>
</dbReference>
<evidence type="ECO:0000313" key="2">
    <source>
        <dbReference type="EMBL" id="CAJ1941343.1"/>
    </source>
</evidence>
<evidence type="ECO:0000313" key="3">
    <source>
        <dbReference type="Proteomes" id="UP001295423"/>
    </source>
</evidence>
<keyword evidence="3" id="KW-1185">Reference proteome</keyword>
<dbReference type="AlphaFoldDB" id="A0AAD2CPF4"/>
<feature type="domain" description="SET" evidence="1">
    <location>
        <begin position="257"/>
        <end position="454"/>
    </location>
</feature>
<dbReference type="InterPro" id="IPR001214">
    <property type="entry name" value="SET_dom"/>
</dbReference>
<dbReference type="Gene3D" id="1.25.40.10">
    <property type="entry name" value="Tetratricopeptide repeat domain"/>
    <property type="match status" value="1"/>
</dbReference>